<protein>
    <submittedName>
        <fullName evidence="4">Mammalian cell entry protein</fullName>
    </submittedName>
</protein>
<gene>
    <name evidence="4" type="ORF">TL10_16300</name>
</gene>
<dbReference type="NCBIfam" id="TIGR00996">
    <property type="entry name" value="Mtu_fam_mce"/>
    <property type="match status" value="1"/>
</dbReference>
<sequence length="460" mass="48034">MMRRGAARAGLALVLVSAVAVGLFVVLRAPGTVGKTRVTAYFNSSIGLYPGDQIRILGVPVGEIDAIEPQPERAKITFSIDQRYAVPANVKAVVLSPSLVTARAIQLTPVYTAGPKLLNNAVIPLERTSVPVEWDELRSQLQRLTQTLEPTKPGGVSTLGAFVSTVADNVRGQGASIRDMVTKLSQSLSILGDHSADIYGTLRNLAVLVSALHDSTDLMRQLNRNFAAVTALLASDPGAVGRAVSDLSTAIGDVNSFVADNREAIGTTSDKTAEVVAALGGSIDDIKQSLHLLPTTLSNYVNIYEPAQSAVTGVLAGTNFSNPLNFICGAIQAASRLGAEQSAKLCVQYLAPIVKNRQYNYLLPLGFNMGVGAQARPNEVTYSEDWLRPDYVPPAPPAPATSQPGAGNPPIQSGPDQKALASEVGGEASVEPTRSNPSAPAATDPSTGLTGLMVAPGARP</sequence>
<evidence type="ECO:0000259" key="2">
    <source>
        <dbReference type="Pfam" id="PF02470"/>
    </source>
</evidence>
<accession>A0A0D1LIL8</accession>
<evidence type="ECO:0000313" key="5">
    <source>
        <dbReference type="Proteomes" id="UP000032221"/>
    </source>
</evidence>
<dbReference type="Proteomes" id="UP000032221">
    <property type="component" value="Unassembled WGS sequence"/>
</dbReference>
<proteinExistence type="predicted"/>
<dbReference type="InterPro" id="IPR003399">
    <property type="entry name" value="Mce/MlaD"/>
</dbReference>
<dbReference type="GO" id="GO:0005576">
    <property type="term" value="C:extracellular region"/>
    <property type="evidence" value="ECO:0007669"/>
    <property type="project" value="TreeGrafter"/>
</dbReference>
<name>A0A0D1LIL8_9MYCO</name>
<reference evidence="4 5" key="1">
    <citation type="submission" date="2015-01" db="EMBL/GenBank/DDBJ databases">
        <title>Genome sequence of Mycobacterium llatzerense and Mycobacterium immunogenum recovered from brain abscess.</title>
        <authorList>
            <person name="Greninger A.L."/>
            <person name="Langelier C."/>
            <person name="Cunningham G."/>
            <person name="Chiu C.Y."/>
            <person name="Miller S."/>
        </authorList>
    </citation>
    <scope>NUCLEOTIDE SEQUENCE [LARGE SCALE GENOMIC DNA]</scope>
    <source>
        <strain evidence="4 5">CLUC14</strain>
    </source>
</reference>
<evidence type="ECO:0000256" key="1">
    <source>
        <dbReference type="SAM" id="MobiDB-lite"/>
    </source>
</evidence>
<dbReference type="EMBL" id="JXST01000022">
    <property type="protein sequence ID" value="KIU15866.1"/>
    <property type="molecule type" value="Genomic_DNA"/>
</dbReference>
<dbReference type="PANTHER" id="PTHR33371">
    <property type="entry name" value="INTERMEMBRANE PHOSPHOLIPID TRANSPORT SYSTEM BINDING PROTEIN MLAD-RELATED"/>
    <property type="match status" value="1"/>
</dbReference>
<dbReference type="AlphaFoldDB" id="A0A0D1LIL8"/>
<dbReference type="InterPro" id="IPR052336">
    <property type="entry name" value="MlaD_Phospholipid_Transporter"/>
</dbReference>
<keyword evidence="5" id="KW-1185">Reference proteome</keyword>
<feature type="compositionally biased region" description="Polar residues" evidence="1">
    <location>
        <begin position="401"/>
        <end position="415"/>
    </location>
</feature>
<organism evidence="4 5">
    <name type="scientific">Mycolicibacterium llatzerense</name>
    <dbReference type="NCBI Taxonomy" id="280871"/>
    <lineage>
        <taxon>Bacteria</taxon>
        <taxon>Bacillati</taxon>
        <taxon>Actinomycetota</taxon>
        <taxon>Actinomycetes</taxon>
        <taxon>Mycobacteriales</taxon>
        <taxon>Mycobacteriaceae</taxon>
        <taxon>Mycolicibacterium</taxon>
    </lineage>
</organism>
<dbReference type="RefSeq" id="WP_043986409.1">
    <property type="nucleotide sequence ID" value="NZ_JXST01000022.1"/>
</dbReference>
<evidence type="ECO:0000259" key="3">
    <source>
        <dbReference type="Pfam" id="PF11887"/>
    </source>
</evidence>
<evidence type="ECO:0000313" key="4">
    <source>
        <dbReference type="EMBL" id="KIU15866.1"/>
    </source>
</evidence>
<dbReference type="STRING" id="280871.TL10_16300"/>
<feature type="domain" description="Mammalian cell entry C-terminal" evidence="3">
    <location>
        <begin position="116"/>
        <end position="279"/>
    </location>
</feature>
<dbReference type="Pfam" id="PF02470">
    <property type="entry name" value="MlaD"/>
    <property type="match status" value="1"/>
</dbReference>
<feature type="domain" description="Mce/MlaD" evidence="2">
    <location>
        <begin position="35"/>
        <end position="109"/>
    </location>
</feature>
<dbReference type="InterPro" id="IPR024516">
    <property type="entry name" value="Mce_C"/>
</dbReference>
<dbReference type="OrthoDB" id="4608030at2"/>
<comment type="caution">
    <text evidence="4">The sequence shown here is derived from an EMBL/GenBank/DDBJ whole genome shotgun (WGS) entry which is preliminary data.</text>
</comment>
<feature type="compositionally biased region" description="Polar residues" evidence="1">
    <location>
        <begin position="432"/>
        <end position="449"/>
    </location>
</feature>
<dbReference type="Pfam" id="PF11887">
    <property type="entry name" value="Mce4_CUP1"/>
    <property type="match status" value="1"/>
</dbReference>
<dbReference type="InterPro" id="IPR005693">
    <property type="entry name" value="Mce"/>
</dbReference>
<dbReference type="PANTHER" id="PTHR33371:SF4">
    <property type="entry name" value="INTERMEMBRANE PHOSPHOLIPID TRANSPORT SYSTEM BINDING PROTEIN MLAD"/>
    <property type="match status" value="1"/>
</dbReference>
<feature type="region of interest" description="Disordered" evidence="1">
    <location>
        <begin position="387"/>
        <end position="460"/>
    </location>
</feature>
<dbReference type="PATRIC" id="fig|280871.6.peg.3382"/>